<evidence type="ECO:0000259" key="2">
    <source>
        <dbReference type="Pfam" id="PF17786"/>
    </source>
</evidence>
<dbReference type="Pfam" id="PF17753">
    <property type="entry name" value="Ig_mannosidase"/>
    <property type="match status" value="1"/>
</dbReference>
<dbReference type="EMBL" id="KF127942">
    <property type="protein sequence ID" value="AIA95302.1"/>
    <property type="molecule type" value="Genomic_DNA"/>
</dbReference>
<dbReference type="InterPro" id="IPR041447">
    <property type="entry name" value="Mannosidase_ig"/>
</dbReference>
<feature type="domain" description="Beta-mannosidase Ig-fold" evidence="1">
    <location>
        <begin position="68"/>
        <end position="133"/>
    </location>
</feature>
<protein>
    <submittedName>
        <fullName evidence="3">CAZy families GH2 protein</fullName>
    </submittedName>
</protein>
<dbReference type="SUPFAM" id="SSF49303">
    <property type="entry name" value="beta-Galactosidase/glucuronidase domain"/>
    <property type="match status" value="1"/>
</dbReference>
<evidence type="ECO:0000313" key="3">
    <source>
        <dbReference type="EMBL" id="AIA95302.1"/>
    </source>
</evidence>
<evidence type="ECO:0000259" key="1">
    <source>
        <dbReference type="Pfam" id="PF17753"/>
    </source>
</evidence>
<feature type="domain" description="Mannosidase Ig/CBM-like" evidence="2">
    <location>
        <begin position="3"/>
        <end position="63"/>
    </location>
</feature>
<dbReference type="Gene3D" id="2.60.40.10">
    <property type="entry name" value="Immunoglobulins"/>
    <property type="match status" value="1"/>
</dbReference>
<reference evidence="3" key="1">
    <citation type="journal article" date="2013" name="Environ. Microbiol.">
        <title>Seasonally variable intestinal metagenomes of the red palm weevil (Rhynchophorus ferrugineus).</title>
        <authorList>
            <person name="Jia S."/>
            <person name="Zhang X."/>
            <person name="Zhang G."/>
            <person name="Yin A."/>
            <person name="Zhang S."/>
            <person name="Li F."/>
            <person name="Wang L."/>
            <person name="Zhao D."/>
            <person name="Yun Q."/>
            <person name="Tala"/>
            <person name="Wang J."/>
            <person name="Sun G."/>
            <person name="Baabdullah M."/>
            <person name="Yu X."/>
            <person name="Hu S."/>
            <person name="Al-Mssallem I.S."/>
            <person name="Yu J."/>
        </authorList>
    </citation>
    <scope>NUCLEOTIDE SEQUENCE</scope>
</reference>
<dbReference type="AlphaFoldDB" id="A0A060CK04"/>
<sequence length="135" mass="15550">RNNRGEILSQGSQMVTVAAQSSLWLDQLEFPDLAYHSNYLSYRFTQSGQLRSDGTVLFTRPKHFQFMDPELTYQREGQTLTISAQAYAQRVEIYATDGDLKLSDNFFDLNADRKTVEILEGSARDIKLRSVYDIR</sequence>
<dbReference type="InterPro" id="IPR013783">
    <property type="entry name" value="Ig-like_fold"/>
</dbReference>
<name>A0A060CK04_9FIRM</name>
<feature type="non-terminal residue" evidence="3">
    <location>
        <position position="1"/>
    </location>
</feature>
<organism evidence="3">
    <name type="scientific">uncultured Butyrivibrio sp</name>
    <dbReference type="NCBI Taxonomy" id="370801"/>
    <lineage>
        <taxon>Bacteria</taxon>
        <taxon>Bacillati</taxon>
        <taxon>Bacillota</taxon>
        <taxon>Clostridia</taxon>
        <taxon>Lachnospirales</taxon>
        <taxon>Lachnospiraceae</taxon>
        <taxon>Butyrivibrio</taxon>
        <taxon>environmental samples</taxon>
    </lineage>
</organism>
<proteinExistence type="predicted"/>
<dbReference type="Pfam" id="PF17786">
    <property type="entry name" value="Mannosidase_ig"/>
    <property type="match status" value="1"/>
</dbReference>
<dbReference type="InterPro" id="IPR036156">
    <property type="entry name" value="Beta-gal/glucu_dom_sf"/>
</dbReference>
<accession>A0A060CK04</accession>
<dbReference type="InterPro" id="IPR041625">
    <property type="entry name" value="Beta-mannosidase_Ig"/>
</dbReference>